<evidence type="ECO:0000313" key="4">
    <source>
        <dbReference type="Proteomes" id="UP000002508"/>
    </source>
</evidence>
<dbReference type="Gene3D" id="3.40.50.150">
    <property type="entry name" value="Vaccinia Virus protein VP39"/>
    <property type="match status" value="1"/>
</dbReference>
<dbReference type="InterPro" id="IPR013216">
    <property type="entry name" value="Methyltransf_11"/>
</dbReference>
<dbReference type="OrthoDB" id="9804312at2"/>
<feature type="domain" description="HNH nuclease" evidence="2">
    <location>
        <begin position="442"/>
        <end position="479"/>
    </location>
</feature>
<dbReference type="GO" id="GO:0008757">
    <property type="term" value="F:S-adenosylmethionine-dependent methyltransferase activity"/>
    <property type="evidence" value="ECO:0007669"/>
    <property type="project" value="InterPro"/>
</dbReference>
<evidence type="ECO:0000313" key="3">
    <source>
        <dbReference type="EMBL" id="ACL26115.1"/>
    </source>
</evidence>
<dbReference type="Proteomes" id="UP000002508">
    <property type="component" value="Chromosome"/>
</dbReference>
<proteinExistence type="predicted"/>
<dbReference type="KEGG" id="cag:Cagg_3257"/>
<dbReference type="InterPro" id="IPR029063">
    <property type="entry name" value="SAM-dependent_MTases_sf"/>
</dbReference>
<dbReference type="PANTHER" id="PTHR42912">
    <property type="entry name" value="METHYLTRANSFERASE"/>
    <property type="match status" value="1"/>
</dbReference>
<dbReference type="eggNOG" id="COG1403">
    <property type="taxonomic scope" value="Bacteria"/>
</dbReference>
<dbReference type="EMBL" id="CP001337">
    <property type="protein sequence ID" value="ACL26115.1"/>
    <property type="molecule type" value="Genomic_DNA"/>
</dbReference>
<dbReference type="CDD" id="cd00085">
    <property type="entry name" value="HNHc"/>
    <property type="match status" value="1"/>
</dbReference>
<dbReference type="InterPro" id="IPR050508">
    <property type="entry name" value="Methyltransf_Superfamily"/>
</dbReference>
<dbReference type="CDD" id="cd02440">
    <property type="entry name" value="AdoMet_MTases"/>
    <property type="match status" value="1"/>
</dbReference>
<reference evidence="3" key="1">
    <citation type="submission" date="2008-12" db="EMBL/GenBank/DDBJ databases">
        <title>Complete sequence of Chloroflexus aggregans DSM 9485.</title>
        <authorList>
            <consortium name="US DOE Joint Genome Institute"/>
            <person name="Lucas S."/>
            <person name="Copeland A."/>
            <person name="Lapidus A."/>
            <person name="Glavina del Rio T."/>
            <person name="Dalin E."/>
            <person name="Tice H."/>
            <person name="Pitluck S."/>
            <person name="Foster B."/>
            <person name="Larimer F."/>
            <person name="Land M."/>
            <person name="Hauser L."/>
            <person name="Kyrpides N."/>
            <person name="Mikhailova N."/>
            <person name="Bryant D."/>
            <person name="Richardson P."/>
        </authorList>
    </citation>
    <scope>NUCLEOTIDE SEQUENCE</scope>
    <source>
        <strain evidence="3">DSM 9485</strain>
    </source>
</reference>
<dbReference type="eggNOG" id="COG0500">
    <property type="taxonomic scope" value="Bacteria"/>
</dbReference>
<keyword evidence="3" id="KW-0489">Methyltransferase</keyword>
<dbReference type="InterPro" id="IPR003615">
    <property type="entry name" value="HNH_nuc"/>
</dbReference>
<feature type="domain" description="Methyltransferase type 11" evidence="1">
    <location>
        <begin position="45"/>
        <end position="138"/>
    </location>
</feature>
<gene>
    <name evidence="3" type="ordered locus">Cagg_3257</name>
</gene>
<keyword evidence="4" id="KW-1185">Reference proteome</keyword>
<sequence>MPDEQTIRTYDELARQQAAFQRHQRPESIYRLITAFFHHGRPTADIGSGSGRDVAWLEQHGYPTIGFEPSQGMINEARAAYAGINVQQAALPDLAGVKDGSFDNVLCVAVLMHLPAAELIGAAVNLARILRPGGRLIVSYRTPPPEGERAADGRLYTAIPPAHLTLLLESVGIRVLLVEEMPDQTRPGIRWVNVVGERGERDTARGLERIEAVLAHDRKTATYKLALLRALCAIARNSVNPVEWGADRVYVLLRAIAIQWLIFYWPIVTASEHIAQIRGEYSNTPKPITIAFRSAIAKLAKDAGGSSSLYNILRDLEENPHRYDSVLKLIAQTIRKGPVTHAGSINAPLFTYRPGNSETFGWVGVPTDIWLDICRFEHWIEDSIIVRWARLTDEINRTANPGRYLALLMASPQDERDTSEVRQALSNIHNLQCVWTGKPLRHNYAIDHMIPYAVWGNNDLWNLLPALPQVNLAKSDALPARSLLIKRKNVIIDYWQRYAQISEFQPRFAIQIRRALNCDPNRPDWPYLAFAGLEEIIERIATTRGLPRWSP</sequence>
<keyword evidence="3" id="KW-0808">Transferase</keyword>
<protein>
    <submittedName>
        <fullName evidence="3">Methyltransferase type 11</fullName>
    </submittedName>
</protein>
<evidence type="ECO:0000259" key="2">
    <source>
        <dbReference type="Pfam" id="PF13395"/>
    </source>
</evidence>
<dbReference type="RefSeq" id="WP_015941962.1">
    <property type="nucleotide sequence ID" value="NC_011831.1"/>
</dbReference>
<dbReference type="GO" id="GO:0032259">
    <property type="term" value="P:methylation"/>
    <property type="evidence" value="ECO:0007669"/>
    <property type="project" value="UniProtKB-KW"/>
</dbReference>
<organism evidence="3 4">
    <name type="scientific">Chloroflexus aggregans (strain MD-66 / DSM 9485)</name>
    <dbReference type="NCBI Taxonomy" id="326427"/>
    <lineage>
        <taxon>Bacteria</taxon>
        <taxon>Bacillati</taxon>
        <taxon>Chloroflexota</taxon>
        <taxon>Chloroflexia</taxon>
        <taxon>Chloroflexales</taxon>
        <taxon>Chloroflexineae</taxon>
        <taxon>Chloroflexaceae</taxon>
        <taxon>Chloroflexus</taxon>
    </lineage>
</organism>
<evidence type="ECO:0000259" key="1">
    <source>
        <dbReference type="Pfam" id="PF08241"/>
    </source>
</evidence>
<dbReference type="Gene3D" id="1.10.30.50">
    <property type="match status" value="1"/>
</dbReference>
<dbReference type="Pfam" id="PF08241">
    <property type="entry name" value="Methyltransf_11"/>
    <property type="match status" value="1"/>
</dbReference>
<name>B8G861_CHLAD</name>
<dbReference type="HOGENOM" id="CLU_496011_0_0_0"/>
<dbReference type="AlphaFoldDB" id="B8G861"/>
<dbReference type="Pfam" id="PF13395">
    <property type="entry name" value="HNH_4"/>
    <property type="match status" value="1"/>
</dbReference>
<dbReference type="SUPFAM" id="SSF53335">
    <property type="entry name" value="S-adenosyl-L-methionine-dependent methyltransferases"/>
    <property type="match status" value="1"/>
</dbReference>
<dbReference type="STRING" id="326427.Cagg_3257"/>
<accession>B8G861</accession>
<dbReference type="PANTHER" id="PTHR42912:SF94">
    <property type="entry name" value="METHYLTRANSFERASE TYPE 11 DOMAIN-CONTAINING PROTEIN"/>
    <property type="match status" value="1"/>
</dbReference>